<feature type="transmembrane region" description="Helical" evidence="6">
    <location>
        <begin position="375"/>
        <end position="394"/>
    </location>
</feature>
<feature type="domain" description="ABC3 transporter permease C-terminal" evidence="7">
    <location>
        <begin position="273"/>
        <end position="404"/>
    </location>
</feature>
<sequence>MIFSIAWKNIWRNKLRSLIIILSISLGLLGGIFYLAFANGMAQQQINSSIKTFISNIQIHHPKFLVNNEITYTISDPIGKLDTIRSIKGVKAATSRLVSQAMASSAITGTGISIDGIDPKEEIKVSDINTKVIEGNFFGSKMKNPILIGKKLADKLRIKIHSKLVITIQDVSGDIAYGAFRVVGIYKTDNSDFDRFNVYTKKKDLAKLVGMDESAVNEIAILLIHNDKTEEIKDELKAKFSDEINAGTISVRSWEEIQPLLRMLNEMTIQFSMIFVIIILFALSFGIVNTMLMAIMERVREIGMLMAIGMNKRKIFLMILLETVFLSVTGGIAGLILSYISIEITGKTGIDLSAVGEGLNAIGYSAFVYPELDHVYYLLIVILVVVTALFASILPARKALKFNPAEAVRHDA</sequence>
<evidence type="ECO:0000313" key="9">
    <source>
        <dbReference type="EMBL" id="VAX24054.1"/>
    </source>
</evidence>
<dbReference type="AlphaFoldDB" id="A0A3B1CJC7"/>
<feature type="domain" description="MacB-like periplasmic core" evidence="8">
    <location>
        <begin position="17"/>
        <end position="238"/>
    </location>
</feature>
<evidence type="ECO:0000259" key="8">
    <source>
        <dbReference type="Pfam" id="PF12704"/>
    </source>
</evidence>
<proteinExistence type="predicted"/>
<evidence type="ECO:0000256" key="1">
    <source>
        <dbReference type="ARBA" id="ARBA00004651"/>
    </source>
</evidence>
<evidence type="ECO:0000256" key="4">
    <source>
        <dbReference type="ARBA" id="ARBA00022989"/>
    </source>
</evidence>
<dbReference type="InterPro" id="IPR051447">
    <property type="entry name" value="Lipoprotein-release_system"/>
</dbReference>
<evidence type="ECO:0000259" key="7">
    <source>
        <dbReference type="Pfam" id="PF02687"/>
    </source>
</evidence>
<dbReference type="InterPro" id="IPR003838">
    <property type="entry name" value="ABC3_permease_C"/>
</dbReference>
<dbReference type="Pfam" id="PF02687">
    <property type="entry name" value="FtsX"/>
    <property type="match status" value="1"/>
</dbReference>
<feature type="transmembrane region" description="Helical" evidence="6">
    <location>
        <begin position="271"/>
        <end position="295"/>
    </location>
</feature>
<accession>A0A3B1CJC7</accession>
<evidence type="ECO:0000256" key="6">
    <source>
        <dbReference type="SAM" id="Phobius"/>
    </source>
</evidence>
<keyword evidence="2" id="KW-1003">Cell membrane</keyword>
<dbReference type="GO" id="GO:0098797">
    <property type="term" value="C:plasma membrane protein complex"/>
    <property type="evidence" value="ECO:0007669"/>
    <property type="project" value="TreeGrafter"/>
</dbReference>
<reference evidence="9" key="1">
    <citation type="submission" date="2018-06" db="EMBL/GenBank/DDBJ databases">
        <authorList>
            <person name="Zhirakovskaya E."/>
        </authorList>
    </citation>
    <scope>NUCLEOTIDE SEQUENCE</scope>
</reference>
<protein>
    <submittedName>
        <fullName evidence="9">ABC-type transport system, involved in lipoprotein release, permease component</fullName>
    </submittedName>
</protein>
<feature type="transmembrane region" description="Helical" evidence="6">
    <location>
        <begin position="315"/>
        <end position="342"/>
    </location>
</feature>
<keyword evidence="3 6" id="KW-0812">Transmembrane</keyword>
<keyword evidence="9" id="KW-0449">Lipoprotein</keyword>
<gene>
    <name evidence="9" type="ORF">MNBD_IGNAVI01-3138</name>
</gene>
<dbReference type="GO" id="GO:0044874">
    <property type="term" value="P:lipoprotein localization to outer membrane"/>
    <property type="evidence" value="ECO:0007669"/>
    <property type="project" value="TreeGrafter"/>
</dbReference>
<comment type="subcellular location">
    <subcellularLocation>
        <location evidence="1">Cell membrane</location>
        <topology evidence="1">Multi-pass membrane protein</topology>
    </subcellularLocation>
</comment>
<dbReference type="PANTHER" id="PTHR30489:SF0">
    <property type="entry name" value="LIPOPROTEIN-RELEASING SYSTEM TRANSMEMBRANE PROTEIN LOLE"/>
    <property type="match status" value="1"/>
</dbReference>
<name>A0A3B1CJC7_9ZZZZ</name>
<organism evidence="9">
    <name type="scientific">hydrothermal vent metagenome</name>
    <dbReference type="NCBI Taxonomy" id="652676"/>
    <lineage>
        <taxon>unclassified sequences</taxon>
        <taxon>metagenomes</taxon>
        <taxon>ecological metagenomes</taxon>
    </lineage>
</organism>
<evidence type="ECO:0000256" key="5">
    <source>
        <dbReference type="ARBA" id="ARBA00023136"/>
    </source>
</evidence>
<keyword evidence="5 6" id="KW-0472">Membrane</keyword>
<dbReference type="PANTHER" id="PTHR30489">
    <property type="entry name" value="LIPOPROTEIN-RELEASING SYSTEM TRANSMEMBRANE PROTEIN LOLE"/>
    <property type="match status" value="1"/>
</dbReference>
<keyword evidence="4 6" id="KW-1133">Transmembrane helix</keyword>
<evidence type="ECO:0000256" key="3">
    <source>
        <dbReference type="ARBA" id="ARBA00022692"/>
    </source>
</evidence>
<dbReference type="InterPro" id="IPR025857">
    <property type="entry name" value="MacB_PCD"/>
</dbReference>
<dbReference type="EMBL" id="UOGD01000264">
    <property type="protein sequence ID" value="VAX24054.1"/>
    <property type="molecule type" value="Genomic_DNA"/>
</dbReference>
<dbReference type="Pfam" id="PF12704">
    <property type="entry name" value="MacB_PCD"/>
    <property type="match status" value="1"/>
</dbReference>
<evidence type="ECO:0000256" key="2">
    <source>
        <dbReference type="ARBA" id="ARBA00022475"/>
    </source>
</evidence>